<keyword evidence="1" id="KW-0812">Transmembrane</keyword>
<sequence>MSLIDSMPWFFWVVWGLFGIPYILRWVIKFSKNDPMLWRIGWALSTVLLIIVIIDNVIKGTGALASYSAILGQISIPLVVLTVLLIFMGGYQKATRPDFDPEKRRTVKLYMYGLVATLILLGLFFGGFEIYHLITGR</sequence>
<feature type="transmembrane region" description="Helical" evidence="1">
    <location>
        <begin position="109"/>
        <end position="134"/>
    </location>
</feature>
<evidence type="ECO:0000256" key="1">
    <source>
        <dbReference type="SAM" id="Phobius"/>
    </source>
</evidence>
<feature type="transmembrane region" description="Helical" evidence="1">
    <location>
        <begin position="36"/>
        <end position="58"/>
    </location>
</feature>
<organism evidence="2 3">
    <name type="scientific">Methylomusa anaerophila</name>
    <dbReference type="NCBI Taxonomy" id="1930071"/>
    <lineage>
        <taxon>Bacteria</taxon>
        <taxon>Bacillati</taxon>
        <taxon>Bacillota</taxon>
        <taxon>Negativicutes</taxon>
        <taxon>Selenomonadales</taxon>
        <taxon>Sporomusaceae</taxon>
        <taxon>Methylomusa</taxon>
    </lineage>
</organism>
<dbReference type="EMBL" id="AP018449">
    <property type="protein sequence ID" value="BBB90441.1"/>
    <property type="molecule type" value="Genomic_DNA"/>
</dbReference>
<evidence type="ECO:0000313" key="3">
    <source>
        <dbReference type="Proteomes" id="UP000276437"/>
    </source>
</evidence>
<dbReference type="AlphaFoldDB" id="A0A348AH93"/>
<gene>
    <name evidence="2" type="ORF">MAMMFC1_01092</name>
</gene>
<name>A0A348AH93_9FIRM</name>
<dbReference type="Proteomes" id="UP000276437">
    <property type="component" value="Chromosome"/>
</dbReference>
<keyword evidence="1" id="KW-1133">Transmembrane helix</keyword>
<dbReference type="KEGG" id="mana:MAMMFC1_01092"/>
<evidence type="ECO:0000313" key="2">
    <source>
        <dbReference type="EMBL" id="BBB90441.1"/>
    </source>
</evidence>
<reference evidence="2 3" key="1">
    <citation type="journal article" date="2018" name="Int. J. Syst. Evol. Microbiol.">
        <title>Methylomusa anaerophila gen. nov., sp. nov., an anaerobic methanol-utilizing bacterium isolated from a microbial fuel cell.</title>
        <authorList>
            <person name="Amano N."/>
            <person name="Yamamuro A."/>
            <person name="Miyahara M."/>
            <person name="Kouzuma A."/>
            <person name="Abe T."/>
            <person name="Watanabe K."/>
        </authorList>
    </citation>
    <scope>NUCLEOTIDE SEQUENCE [LARGE SCALE GENOMIC DNA]</scope>
    <source>
        <strain evidence="2 3">MMFC1</strain>
    </source>
</reference>
<keyword evidence="3" id="KW-1185">Reference proteome</keyword>
<accession>A0A348AH93</accession>
<feature type="transmembrane region" description="Helical" evidence="1">
    <location>
        <begin position="64"/>
        <end position="88"/>
    </location>
</feature>
<feature type="transmembrane region" description="Helical" evidence="1">
    <location>
        <begin position="6"/>
        <end position="24"/>
    </location>
</feature>
<proteinExistence type="predicted"/>
<keyword evidence="1" id="KW-0472">Membrane</keyword>
<protein>
    <submittedName>
        <fullName evidence="2">Uncharacterized protein</fullName>
    </submittedName>
</protein>